<evidence type="ECO:0000259" key="2">
    <source>
        <dbReference type="Pfam" id="PF13843"/>
    </source>
</evidence>
<sequence>MTVEQIRSLLQDISTETDCVDDQESDSDLSIEDVEVSDHESNSEQDFSDNESDLETSLGDSTFYIGKDKITKWQLKEFTTSKIRQHNIVNVVPGPKECARNIVSEIDAFLKIIDLDMIDEIVTCTNMYISNMRQRVQYSRPRDCLDTSRCEILAYFGLLFLIGIKKAHHANVKELWSADGSGTEITRATMSYKRFLFLCRCLRFDDRGTRAERRVIDKLSPIRTTFDLFLKNINKNYNLSEYTTIDEMLHPFRGRCQWIQYIPSKPAKYGIKMFALCDAKTFYTSKIEIYVGKQPPGPYEVSNSPIDIVKRLVTPIENSKRNLTTDNWYTSIPLADYLLQKKITLTGTLKKNKREIPTEFLPHKKKEVGSSVFGFQKNKTLVSYVPRKNKAVILLSTMHHDSKIDVETRKPEIIIDYNCTKGGVDTVDKMCAAYSVSRITKRWPLVIFYSLMNIAGINAQVLFSYSKHNNAPKIRRLFLKTLAFDLMKEHLAFRAQISSLPSDISSFLKIKYAVPSTSDVSTTPPSKRGTCFECGRKKNAATSMKCTKCMRFVCKLHSKKIIICEKCSNNDDNGNSE</sequence>
<name>E7BXG0_APHGO</name>
<organism evidence="3">
    <name type="scientific">Aphis gossypii</name>
    <name type="common">Cotton aphid</name>
    <dbReference type="NCBI Taxonomy" id="80765"/>
    <lineage>
        <taxon>Eukaryota</taxon>
        <taxon>Metazoa</taxon>
        <taxon>Ecdysozoa</taxon>
        <taxon>Arthropoda</taxon>
        <taxon>Hexapoda</taxon>
        <taxon>Insecta</taxon>
        <taxon>Pterygota</taxon>
        <taxon>Neoptera</taxon>
        <taxon>Paraneoptera</taxon>
        <taxon>Hemiptera</taxon>
        <taxon>Sternorrhyncha</taxon>
        <taxon>Aphidomorpha</taxon>
        <taxon>Aphidoidea</taxon>
        <taxon>Aphididae</taxon>
        <taxon>Aphidini</taxon>
        <taxon>Aphis</taxon>
        <taxon>Aphis</taxon>
    </lineage>
</organism>
<evidence type="ECO:0000313" key="3">
    <source>
        <dbReference type="EMBL" id="ADU04477.1"/>
    </source>
</evidence>
<dbReference type="Pfam" id="PF13843">
    <property type="entry name" value="DDE_Tnp_1_7"/>
    <property type="match status" value="1"/>
</dbReference>
<protein>
    <submittedName>
        <fullName evidence="3">Transposase</fullName>
    </submittedName>
</protein>
<dbReference type="EMBL" id="GU329918">
    <property type="protein sequence ID" value="ADU04477.1"/>
    <property type="molecule type" value="Genomic_DNA"/>
</dbReference>
<feature type="domain" description="PiggyBac transposable element-derived protein" evidence="2">
    <location>
        <begin position="106"/>
        <end position="459"/>
    </location>
</feature>
<accession>E7BXG0</accession>
<dbReference type="PANTHER" id="PTHR46599:SF6">
    <property type="entry name" value="DUAL SPECIFICITY PHOSPHATASE 26"/>
    <property type="match status" value="1"/>
</dbReference>
<dbReference type="PANTHER" id="PTHR46599">
    <property type="entry name" value="PIGGYBAC TRANSPOSABLE ELEMENT-DERIVED PROTEIN 4"/>
    <property type="match status" value="1"/>
</dbReference>
<evidence type="ECO:0000256" key="1">
    <source>
        <dbReference type="SAM" id="MobiDB-lite"/>
    </source>
</evidence>
<feature type="region of interest" description="Disordered" evidence="1">
    <location>
        <begin position="35"/>
        <end position="55"/>
    </location>
</feature>
<reference evidence="3" key="1">
    <citation type="submission" date="2009-12" db="EMBL/GenBank/DDBJ databases">
        <title>piggyBac-like element with active transposase in cotton aphid, Aphis gossypii Glover.</title>
        <authorList>
            <person name="Luo G.H."/>
            <person name="Wu M."/>
            <person name="Wang X.F."/>
            <person name="Han Z.J."/>
        </authorList>
    </citation>
    <scope>NUCLEOTIDE SEQUENCE</scope>
</reference>
<dbReference type="InterPro" id="IPR029526">
    <property type="entry name" value="PGBD"/>
</dbReference>
<proteinExistence type="predicted"/>
<dbReference type="AlphaFoldDB" id="E7BXG0"/>